<dbReference type="FunFam" id="3.30.160.60:FF:000504">
    <property type="entry name" value="C2H2 transcription factor swi5"/>
    <property type="match status" value="1"/>
</dbReference>
<dbReference type="GO" id="GO:0005654">
    <property type="term" value="C:nucleoplasm"/>
    <property type="evidence" value="ECO:0007669"/>
    <property type="project" value="TreeGrafter"/>
</dbReference>
<evidence type="ECO:0000256" key="2">
    <source>
        <dbReference type="ARBA" id="ARBA00022723"/>
    </source>
</evidence>
<dbReference type="GO" id="GO:0000978">
    <property type="term" value="F:RNA polymerase II cis-regulatory region sequence-specific DNA binding"/>
    <property type="evidence" value="ECO:0007669"/>
    <property type="project" value="TreeGrafter"/>
</dbReference>
<evidence type="ECO:0000256" key="1">
    <source>
        <dbReference type="ARBA" id="ARBA00004123"/>
    </source>
</evidence>
<feature type="compositionally biased region" description="Polar residues" evidence="9">
    <location>
        <begin position="633"/>
        <end position="651"/>
    </location>
</feature>
<evidence type="ECO:0000256" key="8">
    <source>
        <dbReference type="PROSITE-ProRule" id="PRU00042"/>
    </source>
</evidence>
<feature type="compositionally biased region" description="Basic and acidic residues" evidence="9">
    <location>
        <begin position="546"/>
        <end position="558"/>
    </location>
</feature>
<feature type="compositionally biased region" description="Low complexity" evidence="9">
    <location>
        <begin position="567"/>
        <end position="576"/>
    </location>
</feature>
<evidence type="ECO:0000256" key="9">
    <source>
        <dbReference type="SAM" id="MobiDB-lite"/>
    </source>
</evidence>
<feature type="domain" description="C2H2-type" evidence="10">
    <location>
        <begin position="475"/>
        <end position="502"/>
    </location>
</feature>
<dbReference type="GO" id="GO:0001227">
    <property type="term" value="F:DNA-binding transcription repressor activity, RNA polymerase II-specific"/>
    <property type="evidence" value="ECO:0007669"/>
    <property type="project" value="TreeGrafter"/>
</dbReference>
<comment type="caution">
    <text evidence="11">The sequence shown here is derived from an EMBL/GenBank/DDBJ whole genome shotgun (WGS) entry which is preliminary data.</text>
</comment>
<proteinExistence type="predicted"/>
<dbReference type="InterPro" id="IPR013087">
    <property type="entry name" value="Znf_C2H2_type"/>
</dbReference>
<keyword evidence="2" id="KW-0479">Metal-binding</keyword>
<reference evidence="11 12" key="1">
    <citation type="journal article" date="2018" name="BMC Genomics">
        <title>Comparative genome analyses reveal sequence features reflecting distinct modes of host-adaptation between dicot and monocot powdery mildew.</title>
        <authorList>
            <person name="Wu Y."/>
            <person name="Ma X."/>
            <person name="Pan Z."/>
            <person name="Kale S.D."/>
            <person name="Song Y."/>
            <person name="King H."/>
            <person name="Zhang Q."/>
            <person name="Presley C."/>
            <person name="Deng X."/>
            <person name="Wei C.I."/>
            <person name="Xiao S."/>
        </authorList>
    </citation>
    <scope>NUCLEOTIDE SEQUENCE [LARGE SCALE GENOMIC DNA]</scope>
    <source>
        <strain evidence="11">UMSG3</strain>
    </source>
</reference>
<keyword evidence="8" id="KW-0863">Zinc-finger</keyword>
<feature type="compositionally biased region" description="Basic and acidic residues" evidence="9">
    <location>
        <begin position="47"/>
        <end position="60"/>
    </location>
</feature>
<dbReference type="SMART" id="SM00355">
    <property type="entry name" value="ZnF_C2H2"/>
    <property type="match status" value="2"/>
</dbReference>
<protein>
    <submittedName>
        <fullName evidence="11">Putative c2h2 transcription factor swi5</fullName>
    </submittedName>
</protein>
<evidence type="ECO:0000256" key="4">
    <source>
        <dbReference type="ARBA" id="ARBA00022833"/>
    </source>
</evidence>
<comment type="subcellular location">
    <subcellularLocation>
        <location evidence="1">Nucleus</location>
    </subcellularLocation>
</comment>
<dbReference type="Proteomes" id="UP000283383">
    <property type="component" value="Unassembled WGS sequence"/>
</dbReference>
<evidence type="ECO:0000256" key="7">
    <source>
        <dbReference type="ARBA" id="ARBA00023242"/>
    </source>
</evidence>
<evidence type="ECO:0000313" key="12">
    <source>
        <dbReference type="Proteomes" id="UP000283383"/>
    </source>
</evidence>
<dbReference type="InterPro" id="IPR036236">
    <property type="entry name" value="Znf_C2H2_sf"/>
</dbReference>
<feature type="region of interest" description="Disordered" evidence="9">
    <location>
        <begin position="1"/>
        <end position="60"/>
    </location>
</feature>
<feature type="compositionally biased region" description="Basic and acidic residues" evidence="9">
    <location>
        <begin position="577"/>
        <end position="602"/>
    </location>
</feature>
<organism evidence="11 12">
    <name type="scientific">Golovinomyces cichoracearum</name>
    <dbReference type="NCBI Taxonomy" id="62708"/>
    <lineage>
        <taxon>Eukaryota</taxon>
        <taxon>Fungi</taxon>
        <taxon>Dikarya</taxon>
        <taxon>Ascomycota</taxon>
        <taxon>Pezizomycotina</taxon>
        <taxon>Leotiomycetes</taxon>
        <taxon>Erysiphales</taxon>
        <taxon>Erysiphaceae</taxon>
        <taxon>Golovinomyces</taxon>
    </lineage>
</organism>
<gene>
    <name evidence="11" type="ORF">GcM3_195021</name>
</gene>
<evidence type="ECO:0000313" key="11">
    <source>
        <dbReference type="EMBL" id="RKF56450.1"/>
    </source>
</evidence>
<dbReference type="Pfam" id="PF00096">
    <property type="entry name" value="zf-C2H2"/>
    <property type="match status" value="1"/>
</dbReference>
<name>A0A420HGB3_9PEZI</name>
<feature type="domain" description="C2H2-type" evidence="10">
    <location>
        <begin position="445"/>
        <end position="474"/>
    </location>
</feature>
<sequence>MLSNQTTNLHNRQRQHRRQNSTPSVFEPVKVSSLPNIQRNHGHRRGMSLDHRSRQTPPKDRMVSNLNTGYPTAPQHFLQETQQHGLVRPGQQYTKFSNDGNYLSSPVVTPHRSSLDMNYTPSFEGNMQQSPHHFAYLGPMSWAMGVEQANTCGNNDFNLLSNGPDHSINFLEFSSSHGSSIGSSVQENFDRRSSTGGRISDGISERVSQFENLALQSPHRPLTPSNNELCAYFPPTPTDTPHLSMIKQGSTNARFMDDYDTSMEETIKPSNNQRARGVFDDMRKELEVNSQSSLPDSSPVTEPFSFESGYVPTNNLINPSNMDYDLPNNESQLNSDPLFSPDSTEISSLLSGYQSSREDYHCHALSDSFLNSINISNQQNGSEKYTKPKAQIPLTTQSPKYKASHRRFDSTSTINIEESITETGITVDEIASFISGPDPVDGGKWLCMYPNCRKRFGRKENIKSHVQTHLGDRQFQCPFCKKCFVRQHDLKRHAKIHSGVKPYPCQCGNSFARHDALTRHRQRGMCIGAFEGIVKKAAKRGRPRKNRPEDDKKNDHSPKSYRKNHRSSISSSISRCSENRDQSSRSNSRELPDLKQGGRFDYHQSPLDAKCLDLQQIQPQLSLNNQLLSGNSDTQPPTNLGGCQTSDSGPISKTIPEPEAIQISKFVHQTNGYHSSPQLYESISSPESLSNYFDLDQPQTSSEMHLSVSNVPTLGIQDDNLYHDVFSTASQNHNMSNLGHENDYLMNKIADSYGQTIDEELFPNSQYVFFGSP</sequence>
<keyword evidence="4" id="KW-0862">Zinc</keyword>
<accession>A0A420HGB3</accession>
<evidence type="ECO:0000259" key="10">
    <source>
        <dbReference type="PROSITE" id="PS50157"/>
    </source>
</evidence>
<dbReference type="PANTHER" id="PTHR24399:SF70">
    <property type="entry name" value="C2H2-TYPE DOMAIN-CONTAINING PROTEIN"/>
    <property type="match status" value="1"/>
</dbReference>
<keyword evidence="3" id="KW-0677">Repeat</keyword>
<feature type="region of interest" description="Disordered" evidence="9">
    <location>
        <begin position="287"/>
        <end position="306"/>
    </location>
</feature>
<dbReference type="Gene3D" id="3.30.160.60">
    <property type="entry name" value="Classic Zinc Finger"/>
    <property type="match status" value="3"/>
</dbReference>
<dbReference type="EMBL" id="MCBQ01019533">
    <property type="protein sequence ID" value="RKF56450.1"/>
    <property type="molecule type" value="Genomic_DNA"/>
</dbReference>
<dbReference type="AlphaFoldDB" id="A0A420HGB3"/>
<evidence type="ECO:0000256" key="3">
    <source>
        <dbReference type="ARBA" id="ARBA00022737"/>
    </source>
</evidence>
<dbReference type="STRING" id="62708.A0A420HGB3"/>
<feature type="region of interest" description="Disordered" evidence="9">
    <location>
        <begin position="626"/>
        <end position="654"/>
    </location>
</feature>
<keyword evidence="6" id="KW-0804">Transcription</keyword>
<feature type="compositionally biased region" description="Polar residues" evidence="9">
    <location>
        <begin position="288"/>
        <end position="300"/>
    </location>
</feature>
<dbReference type="PROSITE" id="PS00028">
    <property type="entry name" value="ZINC_FINGER_C2H2_1"/>
    <property type="match status" value="2"/>
</dbReference>
<keyword evidence="5" id="KW-0805">Transcription regulation</keyword>
<dbReference type="GO" id="GO:0008270">
    <property type="term" value="F:zinc ion binding"/>
    <property type="evidence" value="ECO:0007669"/>
    <property type="project" value="UniProtKB-KW"/>
</dbReference>
<feature type="region of interest" description="Disordered" evidence="9">
    <location>
        <begin position="537"/>
        <end position="602"/>
    </location>
</feature>
<dbReference type="PROSITE" id="PS50157">
    <property type="entry name" value="ZINC_FINGER_C2H2_2"/>
    <property type="match status" value="2"/>
</dbReference>
<keyword evidence="7" id="KW-0539">Nucleus</keyword>
<evidence type="ECO:0000256" key="5">
    <source>
        <dbReference type="ARBA" id="ARBA00023015"/>
    </source>
</evidence>
<evidence type="ECO:0000256" key="6">
    <source>
        <dbReference type="ARBA" id="ARBA00023163"/>
    </source>
</evidence>
<dbReference type="SUPFAM" id="SSF57667">
    <property type="entry name" value="beta-beta-alpha zinc fingers"/>
    <property type="match status" value="2"/>
</dbReference>
<keyword evidence="12" id="KW-1185">Reference proteome</keyword>
<dbReference type="PANTHER" id="PTHR24399">
    <property type="entry name" value="ZINC FINGER AND BTB DOMAIN-CONTAINING"/>
    <property type="match status" value="1"/>
</dbReference>